<dbReference type="AlphaFoldDB" id="A0A0V1LJ60"/>
<evidence type="ECO:0000313" key="1">
    <source>
        <dbReference type="EMBL" id="KRZ59523.1"/>
    </source>
</evidence>
<organism evidence="1 2">
    <name type="scientific">Trichinella nativa</name>
    <dbReference type="NCBI Taxonomy" id="6335"/>
    <lineage>
        <taxon>Eukaryota</taxon>
        <taxon>Metazoa</taxon>
        <taxon>Ecdysozoa</taxon>
        <taxon>Nematoda</taxon>
        <taxon>Enoplea</taxon>
        <taxon>Dorylaimia</taxon>
        <taxon>Trichinellida</taxon>
        <taxon>Trichinellidae</taxon>
        <taxon>Trichinella</taxon>
    </lineage>
</organism>
<dbReference type="EMBL" id="JYDW01000041">
    <property type="protein sequence ID" value="KRZ59523.1"/>
    <property type="molecule type" value="Genomic_DNA"/>
</dbReference>
<accession>A0A0V1LJ60</accession>
<keyword evidence="2" id="KW-1185">Reference proteome</keyword>
<protein>
    <submittedName>
        <fullName evidence="1">Uncharacterized protein</fullName>
    </submittedName>
</protein>
<evidence type="ECO:0000313" key="2">
    <source>
        <dbReference type="Proteomes" id="UP000054721"/>
    </source>
</evidence>
<sequence length="114" mass="13197">MQACECNIQQQRLGQFGRSDEPKCPVTWASRRAEHVDHLVTDLPEYESETAWVQSVFQTQLPHLRPHTIAEQETPTSTNTHPYYPFFHTHMHVLRTQSCTAAFKTLHAATPHHH</sequence>
<comment type="caution">
    <text evidence="1">The sequence shown here is derived from an EMBL/GenBank/DDBJ whole genome shotgun (WGS) entry which is preliminary data.</text>
</comment>
<proteinExistence type="predicted"/>
<name>A0A0V1LJ60_9BILA</name>
<reference evidence="1 2" key="1">
    <citation type="submission" date="2015-05" db="EMBL/GenBank/DDBJ databases">
        <title>Evolution of Trichinella species and genotypes.</title>
        <authorList>
            <person name="Korhonen P.K."/>
            <person name="Edoardo P."/>
            <person name="Giuseppe L.R."/>
            <person name="Gasser R.B."/>
        </authorList>
    </citation>
    <scope>NUCLEOTIDE SEQUENCE [LARGE SCALE GENOMIC DNA]</scope>
    <source>
        <strain evidence="1">ISS10</strain>
    </source>
</reference>
<gene>
    <name evidence="1" type="ORF">T02_12854</name>
</gene>
<dbReference type="Proteomes" id="UP000054721">
    <property type="component" value="Unassembled WGS sequence"/>
</dbReference>
<dbReference type="OrthoDB" id="10302653at2759"/>